<feature type="region of interest" description="Disordered" evidence="1">
    <location>
        <begin position="723"/>
        <end position="752"/>
    </location>
</feature>
<evidence type="ECO:0000313" key="3">
    <source>
        <dbReference type="Proteomes" id="UP001530400"/>
    </source>
</evidence>
<feature type="compositionally biased region" description="Basic and acidic residues" evidence="1">
    <location>
        <begin position="723"/>
        <end position="737"/>
    </location>
</feature>
<evidence type="ECO:0008006" key="4">
    <source>
        <dbReference type="Google" id="ProtNLM"/>
    </source>
</evidence>
<dbReference type="AlphaFoldDB" id="A0ABD3NQC4"/>
<comment type="caution">
    <text evidence="2">The sequence shown here is derived from an EMBL/GenBank/DDBJ whole genome shotgun (WGS) entry which is preliminary data.</text>
</comment>
<dbReference type="Proteomes" id="UP001530400">
    <property type="component" value="Unassembled WGS sequence"/>
</dbReference>
<accession>A0ABD3NQC4</accession>
<feature type="region of interest" description="Disordered" evidence="1">
    <location>
        <begin position="679"/>
        <end position="700"/>
    </location>
</feature>
<protein>
    <recommendedName>
        <fullName evidence="4">CxC2-like cysteine cluster KDZ transposase-associated domain-containing protein</fullName>
    </recommendedName>
</protein>
<feature type="region of interest" description="Disordered" evidence="1">
    <location>
        <begin position="78"/>
        <end position="125"/>
    </location>
</feature>
<evidence type="ECO:0000313" key="2">
    <source>
        <dbReference type="EMBL" id="KAL3778375.1"/>
    </source>
</evidence>
<feature type="region of interest" description="Disordered" evidence="1">
    <location>
        <begin position="270"/>
        <end position="305"/>
    </location>
</feature>
<name>A0ABD3NQC4_9STRA</name>
<evidence type="ECO:0000256" key="1">
    <source>
        <dbReference type="SAM" id="MobiDB-lite"/>
    </source>
</evidence>
<gene>
    <name evidence="2" type="ORF">ACHAWO_002723</name>
</gene>
<feature type="compositionally biased region" description="Basic residues" evidence="1">
    <location>
        <begin position="93"/>
        <end position="107"/>
    </location>
</feature>
<keyword evidence="3" id="KW-1185">Reference proteome</keyword>
<proteinExistence type="predicted"/>
<organism evidence="2 3">
    <name type="scientific">Cyclotella atomus</name>
    <dbReference type="NCBI Taxonomy" id="382360"/>
    <lineage>
        <taxon>Eukaryota</taxon>
        <taxon>Sar</taxon>
        <taxon>Stramenopiles</taxon>
        <taxon>Ochrophyta</taxon>
        <taxon>Bacillariophyta</taxon>
        <taxon>Coscinodiscophyceae</taxon>
        <taxon>Thalassiosirophycidae</taxon>
        <taxon>Stephanodiscales</taxon>
        <taxon>Stephanodiscaceae</taxon>
        <taxon>Cyclotella</taxon>
    </lineage>
</organism>
<dbReference type="EMBL" id="JALLPJ020000989">
    <property type="protein sequence ID" value="KAL3778375.1"/>
    <property type="molecule type" value="Genomic_DNA"/>
</dbReference>
<sequence>MPSQEEMAAAQQCGVEGIARMEATISTRAEIALTTPPSSELHLEMLRTCKDKPSPSKVRIIKKGYAIRLADLTTSAVEEGGAQEDDISGRGHGPGRGRGGGHGRGPGRGRGSAAQPLQHPPPQQQAQPLIFDEEAIEAEIHDTMQARIAPGAQGCYTGYTVRIVKFLFYYRDVLNADVIKAAFFEQVLEAHEQDVARVRPDGTQYKHFIHLDNSIKTAIANIRADDESTHPLHLGNLSFKIIAFFMHMTMRKEIDVPGEDNVKEEDVHIDVDGDFNDGGADQQQDNEEANADEEESNTNQQSRTKKVKIRLKASSFDGVQSSIANIYTDCNFARDFNETTKEFWWKIGQYRKGTRRKGARVMQGLDWNLILRADFVVEQNIDIVGIINDAILFDIGVTKSDQEGTKHQDHPAHVYACPENPVICILMAFGKYLTCHPGNCPLFEGSNQYSRFNKIMKDIGAATHIASGTTSCPPIANICIRACWHMPGVLNRYLNFEAAGDFYVGHCVSGQGRFGQRFAESNPYFDFSKFSDIKKLAMHNELDQWIKDRMPSAWLLSTLHTDNAVRASPFLSQTIPFEQYATTRLPWNRTVDMPEITGLPVDVIYLARIQDLQMEFAELKQVVLADNARMEQSIVERIEASLDRRSVGGEGYSLGKEILEKLDRLEASFSHPIVVPQLPALESDEPGGDNGNHNSGEEDGDVEFTAEFDEDLQERAHTAIIQEKKKQQMEQRKKQENELNPDDDVVSHGGNPKEGVVALRYCHASDVTHFDEGGQRLAPMHRVMKVVMHFGKKRKVLQPRKEQNYWNGKTVTQLWDAIWVDLPHHLLTVTEMGDGKPDSTHRTRSSAFTYRTCHDKFARNGLFKSLGI</sequence>
<reference evidence="2 3" key="1">
    <citation type="submission" date="2024-10" db="EMBL/GenBank/DDBJ databases">
        <title>Updated reference genomes for cyclostephanoid diatoms.</title>
        <authorList>
            <person name="Roberts W.R."/>
            <person name="Alverson A.J."/>
        </authorList>
    </citation>
    <scope>NUCLEOTIDE SEQUENCE [LARGE SCALE GENOMIC DNA]</scope>
    <source>
        <strain evidence="2 3">AJA010-31</strain>
    </source>
</reference>
<feature type="compositionally biased region" description="Acidic residues" evidence="1">
    <location>
        <begin position="284"/>
        <end position="296"/>
    </location>
</feature>